<evidence type="ECO:0000313" key="2">
    <source>
        <dbReference type="Proteomes" id="UP000799755"/>
    </source>
</evidence>
<gene>
    <name evidence="1" type="ORF">BDR25DRAFT_394570</name>
</gene>
<organism evidence="1 2">
    <name type="scientific">Lindgomyces ingoldianus</name>
    <dbReference type="NCBI Taxonomy" id="673940"/>
    <lineage>
        <taxon>Eukaryota</taxon>
        <taxon>Fungi</taxon>
        <taxon>Dikarya</taxon>
        <taxon>Ascomycota</taxon>
        <taxon>Pezizomycotina</taxon>
        <taxon>Dothideomycetes</taxon>
        <taxon>Pleosporomycetidae</taxon>
        <taxon>Pleosporales</taxon>
        <taxon>Lindgomycetaceae</taxon>
        <taxon>Lindgomyces</taxon>
    </lineage>
</organism>
<dbReference type="EMBL" id="MU003514">
    <property type="protein sequence ID" value="KAF2468715.1"/>
    <property type="molecule type" value="Genomic_DNA"/>
</dbReference>
<comment type="caution">
    <text evidence="1">The sequence shown here is derived from an EMBL/GenBank/DDBJ whole genome shotgun (WGS) entry which is preliminary data.</text>
</comment>
<dbReference type="Proteomes" id="UP000799755">
    <property type="component" value="Unassembled WGS sequence"/>
</dbReference>
<name>A0ACB6QQA2_9PLEO</name>
<protein>
    <submittedName>
        <fullName evidence="1">Uncharacterized protein</fullName>
    </submittedName>
</protein>
<keyword evidence="2" id="KW-1185">Reference proteome</keyword>
<reference evidence="1" key="1">
    <citation type="journal article" date="2020" name="Stud. Mycol.">
        <title>101 Dothideomycetes genomes: a test case for predicting lifestyles and emergence of pathogens.</title>
        <authorList>
            <person name="Haridas S."/>
            <person name="Albert R."/>
            <person name="Binder M."/>
            <person name="Bloem J."/>
            <person name="Labutti K."/>
            <person name="Salamov A."/>
            <person name="Andreopoulos B."/>
            <person name="Baker S."/>
            <person name="Barry K."/>
            <person name="Bills G."/>
            <person name="Bluhm B."/>
            <person name="Cannon C."/>
            <person name="Castanera R."/>
            <person name="Culley D."/>
            <person name="Daum C."/>
            <person name="Ezra D."/>
            <person name="Gonzalez J."/>
            <person name="Henrissat B."/>
            <person name="Kuo A."/>
            <person name="Liang C."/>
            <person name="Lipzen A."/>
            <person name="Lutzoni F."/>
            <person name="Magnuson J."/>
            <person name="Mondo S."/>
            <person name="Nolan M."/>
            <person name="Ohm R."/>
            <person name="Pangilinan J."/>
            <person name="Park H.-J."/>
            <person name="Ramirez L."/>
            <person name="Alfaro M."/>
            <person name="Sun H."/>
            <person name="Tritt A."/>
            <person name="Yoshinaga Y."/>
            <person name="Zwiers L.-H."/>
            <person name="Turgeon B."/>
            <person name="Goodwin S."/>
            <person name="Spatafora J."/>
            <person name="Crous P."/>
            <person name="Grigoriev I."/>
        </authorList>
    </citation>
    <scope>NUCLEOTIDE SEQUENCE</scope>
    <source>
        <strain evidence="1">ATCC 200398</strain>
    </source>
</reference>
<sequence length="257" mass="28156">MSPTTEPTTNSSPFYIPINVSKTALLLSDVQTQILARFPKETQDAYLANVQRLLDFFRGEITAARGRSSADGSELFDGIPLIIHHTLPFGVNGNAFVSPSKKRDYLPYVDHSHISTANALYRISIPASPYICISLTLVQSTTSNPHSPNYAIPTSLTPPGGWGTKEEIVLGKLQPNCFASSDLLKYLHARGIRHIVLIGLTTMGNLDFHIICPREVIIDDDPEVDELLMTRVLPKFVDVCGVGDVLALSLSTPSRQK</sequence>
<accession>A0ACB6QQA2</accession>
<evidence type="ECO:0000313" key="1">
    <source>
        <dbReference type="EMBL" id="KAF2468715.1"/>
    </source>
</evidence>
<proteinExistence type="predicted"/>